<dbReference type="InterPro" id="IPR035906">
    <property type="entry name" value="MetI-like_sf"/>
</dbReference>
<dbReference type="PANTHER" id="PTHR43744:SF12">
    <property type="entry name" value="ABC TRANSPORTER PERMEASE PROTEIN MG189-RELATED"/>
    <property type="match status" value="1"/>
</dbReference>
<evidence type="ECO:0000256" key="6">
    <source>
        <dbReference type="ARBA" id="ARBA00023136"/>
    </source>
</evidence>
<evidence type="ECO:0000256" key="7">
    <source>
        <dbReference type="RuleBase" id="RU363032"/>
    </source>
</evidence>
<sequence length="279" mass="31895">MLSNKSPISKWTTTLLMGLLSFVFLMPLLWMLSAAAKYEKDVMVFPIQWIPVKWNLINNFREVWLGSVPFTLFYYNSFKLALTITLATLIFASMAAYAFAKLQFRGRNMAFATLLSLMIIPSESTLVPRYLLLTWLHLYNTHAGLMLMGMFSTTYFTFLLRQFMVSIHREFLEAAKIDGAGYVKIYIQIILPLSKPILATVAIMKFIWVWNDYQNPLIFLISERLYPIPLGLQLFKNEFADNYAVLMMASVAAILPLVIVFIILQKQVIKGISLGGVKG</sequence>
<dbReference type="CDD" id="cd06261">
    <property type="entry name" value="TM_PBP2"/>
    <property type="match status" value="1"/>
</dbReference>
<feature type="transmembrane region" description="Helical" evidence="7">
    <location>
        <begin position="243"/>
        <end position="264"/>
    </location>
</feature>
<dbReference type="PROSITE" id="PS50928">
    <property type="entry name" value="ABC_TM1"/>
    <property type="match status" value="1"/>
</dbReference>
<keyword evidence="3" id="KW-1003">Cell membrane</keyword>
<feature type="domain" description="ABC transmembrane type-1" evidence="8">
    <location>
        <begin position="74"/>
        <end position="264"/>
    </location>
</feature>
<feature type="transmembrane region" description="Helical" evidence="7">
    <location>
        <begin position="111"/>
        <end position="131"/>
    </location>
</feature>
<feature type="transmembrane region" description="Helical" evidence="7">
    <location>
        <begin position="143"/>
        <end position="164"/>
    </location>
</feature>
<dbReference type="RefSeq" id="WP_171686769.1">
    <property type="nucleotide sequence ID" value="NZ_WHNZ01000074.1"/>
</dbReference>
<dbReference type="PANTHER" id="PTHR43744">
    <property type="entry name" value="ABC TRANSPORTER PERMEASE PROTEIN MG189-RELATED-RELATED"/>
    <property type="match status" value="1"/>
</dbReference>
<dbReference type="InterPro" id="IPR000515">
    <property type="entry name" value="MetI-like"/>
</dbReference>
<comment type="similarity">
    <text evidence="7">Belongs to the binding-protein-dependent transport system permease family.</text>
</comment>
<keyword evidence="6 7" id="KW-0472">Membrane</keyword>
<feature type="transmembrane region" description="Helical" evidence="7">
    <location>
        <begin position="80"/>
        <end position="99"/>
    </location>
</feature>
<evidence type="ECO:0000256" key="4">
    <source>
        <dbReference type="ARBA" id="ARBA00022692"/>
    </source>
</evidence>
<feature type="transmembrane region" description="Helical" evidence="7">
    <location>
        <begin position="185"/>
        <end position="210"/>
    </location>
</feature>
<keyword evidence="2 7" id="KW-0813">Transport</keyword>
<accession>A0ABX1ZW89</accession>
<dbReference type="Proteomes" id="UP000618579">
    <property type="component" value="Unassembled WGS sequence"/>
</dbReference>
<evidence type="ECO:0000256" key="3">
    <source>
        <dbReference type="ARBA" id="ARBA00022475"/>
    </source>
</evidence>
<organism evidence="9 10">
    <name type="scientific">Paenibacillus planticolens</name>
    <dbReference type="NCBI Taxonomy" id="2654976"/>
    <lineage>
        <taxon>Bacteria</taxon>
        <taxon>Bacillati</taxon>
        <taxon>Bacillota</taxon>
        <taxon>Bacilli</taxon>
        <taxon>Bacillales</taxon>
        <taxon>Paenibacillaceae</taxon>
        <taxon>Paenibacillus</taxon>
    </lineage>
</organism>
<dbReference type="EMBL" id="WHNZ01000074">
    <property type="protein sequence ID" value="NOV03958.1"/>
    <property type="molecule type" value="Genomic_DNA"/>
</dbReference>
<dbReference type="SUPFAM" id="SSF161098">
    <property type="entry name" value="MetI-like"/>
    <property type="match status" value="1"/>
</dbReference>
<evidence type="ECO:0000256" key="5">
    <source>
        <dbReference type="ARBA" id="ARBA00022989"/>
    </source>
</evidence>
<evidence type="ECO:0000313" key="9">
    <source>
        <dbReference type="EMBL" id="NOV03958.1"/>
    </source>
</evidence>
<keyword evidence="5 7" id="KW-1133">Transmembrane helix</keyword>
<evidence type="ECO:0000256" key="1">
    <source>
        <dbReference type="ARBA" id="ARBA00004651"/>
    </source>
</evidence>
<keyword evidence="10" id="KW-1185">Reference proteome</keyword>
<comment type="caution">
    <text evidence="9">The sequence shown here is derived from an EMBL/GenBank/DDBJ whole genome shotgun (WGS) entry which is preliminary data.</text>
</comment>
<keyword evidence="4 7" id="KW-0812">Transmembrane</keyword>
<name>A0ABX1ZW89_9BACL</name>
<dbReference type="Pfam" id="PF00528">
    <property type="entry name" value="BPD_transp_1"/>
    <property type="match status" value="1"/>
</dbReference>
<evidence type="ECO:0000256" key="2">
    <source>
        <dbReference type="ARBA" id="ARBA00022448"/>
    </source>
</evidence>
<proteinExistence type="inferred from homology"/>
<evidence type="ECO:0000313" key="10">
    <source>
        <dbReference type="Proteomes" id="UP000618579"/>
    </source>
</evidence>
<evidence type="ECO:0000259" key="8">
    <source>
        <dbReference type="PROSITE" id="PS50928"/>
    </source>
</evidence>
<feature type="transmembrane region" description="Helical" evidence="7">
    <location>
        <begin position="12"/>
        <end position="33"/>
    </location>
</feature>
<protein>
    <submittedName>
        <fullName evidence="9">ABC transporter permease subunit</fullName>
    </submittedName>
</protein>
<reference evidence="9 10" key="1">
    <citation type="submission" date="2019-10" db="EMBL/GenBank/DDBJ databases">
        <title>Description of Paenibacillus pedi sp. nov.</title>
        <authorList>
            <person name="Carlier A."/>
            <person name="Qi S."/>
        </authorList>
    </citation>
    <scope>NUCLEOTIDE SEQUENCE [LARGE SCALE GENOMIC DNA]</scope>
    <source>
        <strain evidence="9 10">LMG 31457</strain>
    </source>
</reference>
<comment type="subcellular location">
    <subcellularLocation>
        <location evidence="1 7">Cell membrane</location>
        <topology evidence="1 7">Multi-pass membrane protein</topology>
    </subcellularLocation>
</comment>
<gene>
    <name evidence="9" type="ORF">GC097_28635</name>
</gene>
<dbReference type="Gene3D" id="1.10.3720.10">
    <property type="entry name" value="MetI-like"/>
    <property type="match status" value="1"/>
</dbReference>